<dbReference type="Pfam" id="PF13430">
    <property type="entry name" value="DUF4112"/>
    <property type="match status" value="1"/>
</dbReference>
<dbReference type="Proteomes" id="UP000029867">
    <property type="component" value="Unassembled WGS sequence"/>
</dbReference>
<feature type="transmembrane region" description="Helical" evidence="1">
    <location>
        <begin position="154"/>
        <end position="174"/>
    </location>
</feature>
<evidence type="ECO:0000313" key="7">
    <source>
        <dbReference type="Proteomes" id="UP000249293"/>
    </source>
</evidence>
<gene>
    <name evidence="4" type="ORF">BOH78_4045</name>
    <name evidence="2" type="ORF">C5L36_0A12720</name>
    <name evidence="3" type="ORF">JL09_g239</name>
</gene>
<dbReference type="Proteomes" id="UP000189274">
    <property type="component" value="Unassembled WGS sequence"/>
</dbReference>
<reference evidence="4" key="4">
    <citation type="submission" date="2017-01" db="EMBL/GenBank/DDBJ databases">
        <authorList>
            <person name="Mah S.A."/>
            <person name="Swanson W.J."/>
            <person name="Moy G.W."/>
            <person name="Vacquier V.D."/>
        </authorList>
    </citation>
    <scope>NUCLEOTIDE SEQUENCE [LARGE SCALE GENOMIC DNA]</scope>
    <source>
        <strain evidence="4">129</strain>
    </source>
</reference>
<dbReference type="EMBL" id="MQVM01000024">
    <property type="protein sequence ID" value="ONH72132.1"/>
    <property type="molecule type" value="Genomic_DNA"/>
</dbReference>
<evidence type="ECO:0000313" key="3">
    <source>
        <dbReference type="EMBL" id="KGK40799.1"/>
    </source>
</evidence>
<dbReference type="PANTHER" id="PTHR35519">
    <property type="entry name" value="MEMBRANE PROTEINS"/>
    <property type="match status" value="1"/>
</dbReference>
<dbReference type="EMBL" id="JQFK01000001">
    <property type="protein sequence ID" value="KGK40799.1"/>
    <property type="molecule type" value="Genomic_DNA"/>
</dbReference>
<dbReference type="HOGENOM" id="CLU_1133718_0_0_1"/>
<reference evidence="3" key="2">
    <citation type="submission" date="2014-08" db="EMBL/GenBank/DDBJ databases">
        <title>Exploiting Issatchenkia orientalis SD108 for Succinic Acid Production.</title>
        <authorList>
            <person name="Xiao H."/>
            <person name="Shao Z."/>
            <person name="Jiang Y."/>
            <person name="Dole S."/>
            <person name="Zhao H."/>
        </authorList>
    </citation>
    <scope>NUCLEOTIDE SEQUENCE [LARGE SCALE GENOMIC DNA]</scope>
    <source>
        <strain evidence="3">SD108</strain>
    </source>
</reference>
<feature type="transmembrane region" description="Helical" evidence="1">
    <location>
        <begin position="201"/>
        <end position="224"/>
    </location>
</feature>
<keyword evidence="7" id="KW-1185">Reference proteome</keyword>
<keyword evidence="1" id="KW-0472">Membrane</keyword>
<evidence type="ECO:0000313" key="5">
    <source>
        <dbReference type="Proteomes" id="UP000029867"/>
    </source>
</evidence>
<dbReference type="EMBL" id="CP028773">
    <property type="protein sequence ID" value="AWU74696.1"/>
    <property type="molecule type" value="Genomic_DNA"/>
</dbReference>
<name>A0A099P9A1_PICKU</name>
<dbReference type="OrthoDB" id="3997138at2759"/>
<evidence type="ECO:0000313" key="2">
    <source>
        <dbReference type="EMBL" id="AWU74696.1"/>
    </source>
</evidence>
<dbReference type="InterPro" id="IPR025187">
    <property type="entry name" value="DUF4112"/>
</dbReference>
<reference evidence="6" key="3">
    <citation type="journal article" date="2017" name="Genome Announc.">
        <title>Genome sequences of Cyberlindnera fabianii 65, Pichia kudriavzevii 129, and Saccharomyces cerevisiae 131 isolated from fermented masau fruits in Zimbabwe.</title>
        <authorList>
            <person name="van Rijswijck I.M.H."/>
            <person name="Derks M.F.L."/>
            <person name="Abee T."/>
            <person name="de Ridder D."/>
            <person name="Smid E.J."/>
        </authorList>
    </citation>
    <scope>NUCLEOTIDE SEQUENCE [LARGE SCALE GENOMIC DNA]</scope>
    <source>
        <strain evidence="6">129</strain>
    </source>
</reference>
<organism evidence="3 5">
    <name type="scientific">Pichia kudriavzevii</name>
    <name type="common">Yeast</name>
    <name type="synonym">Issatchenkia orientalis</name>
    <dbReference type="NCBI Taxonomy" id="4909"/>
    <lineage>
        <taxon>Eukaryota</taxon>
        <taxon>Fungi</taxon>
        <taxon>Dikarya</taxon>
        <taxon>Ascomycota</taxon>
        <taxon>Saccharomycotina</taxon>
        <taxon>Pichiomycetes</taxon>
        <taxon>Pichiales</taxon>
        <taxon>Pichiaceae</taxon>
        <taxon>Pichia</taxon>
    </lineage>
</organism>
<dbReference type="Proteomes" id="UP000249293">
    <property type="component" value="Chromosome 1"/>
</dbReference>
<reference evidence="2 7" key="5">
    <citation type="submission" date="2018-06" db="EMBL/GenBank/DDBJ databases">
        <title>Population genomics shows no distinction between pathogenic Candida krusei and environmental Pichia kudriavzevii: One species, four names.</title>
        <authorList>
            <person name="Douglass A.P."/>
            <person name="Offei B."/>
            <person name="Braun-Galleani S."/>
            <person name="Coughlan A.Y."/>
            <person name="Martos A."/>
            <person name="Ortiz-Merino R.A."/>
            <person name="Byrne K.P."/>
            <person name="Wolfe K.H."/>
        </authorList>
    </citation>
    <scope>NUCLEOTIDE SEQUENCE [LARGE SCALE GENOMIC DNA]</scope>
    <source>
        <strain evidence="2 7">CBS573</strain>
    </source>
</reference>
<sequence>MFLIDQGVKIILLKVFGTTRPKLFRFTNEDAYDPYFEVQETGNGKAKMKPRTPPPKTPSDLIPLIESIRSTCYWMDESVFGMRASKLLNNVFGTKTVKVIEEEYVAENLVNKGTLKVSPKPETGDDAGEVVHKSRRIGVGFAPFMQIVPVIGNYVVFAINLWIFYCMLTVGLGYKVGVEGKKLKIRKVHDGFLGLNQVGKMLMNIIVDLGIGFIPFVGAFISIIHRSSSRNLAIFYKALDKQYEK</sequence>
<evidence type="ECO:0000256" key="1">
    <source>
        <dbReference type="SAM" id="Phobius"/>
    </source>
</evidence>
<proteinExistence type="predicted"/>
<dbReference type="VEuPathDB" id="FungiDB:C5L36_0A12720"/>
<reference evidence="5" key="1">
    <citation type="journal article" date="2014" name="Microb. Cell Fact.">
        <title>Exploiting Issatchenkia orientalis SD108 for succinic acid production.</title>
        <authorList>
            <person name="Xiao H."/>
            <person name="Shao Z."/>
            <person name="Jiang Y."/>
            <person name="Dole S."/>
            <person name="Zhao H."/>
        </authorList>
    </citation>
    <scope>NUCLEOTIDE SEQUENCE [LARGE SCALE GENOMIC DNA]</scope>
    <source>
        <strain evidence="5">SD108</strain>
    </source>
</reference>
<dbReference type="AlphaFoldDB" id="A0A099P9A1"/>
<accession>A0A099P9A1</accession>
<keyword evidence="1" id="KW-0812">Transmembrane</keyword>
<protein>
    <submittedName>
        <fullName evidence="3">Uncharacterized protein</fullName>
    </submittedName>
</protein>
<evidence type="ECO:0000313" key="4">
    <source>
        <dbReference type="EMBL" id="ONH72132.1"/>
    </source>
</evidence>
<evidence type="ECO:0000313" key="6">
    <source>
        <dbReference type="Proteomes" id="UP000189274"/>
    </source>
</evidence>
<keyword evidence="1" id="KW-1133">Transmembrane helix</keyword>
<dbReference type="PANTHER" id="PTHR35519:SF2">
    <property type="entry name" value="PH DOMAIN PROTEIN"/>
    <property type="match status" value="1"/>
</dbReference>